<dbReference type="EMBL" id="DWZE01000062">
    <property type="protein sequence ID" value="HJA83368.1"/>
    <property type="molecule type" value="Genomic_DNA"/>
</dbReference>
<name>A0A9D2HSM4_9BACE</name>
<comment type="caution">
    <text evidence="1">The sequence shown here is derived from an EMBL/GenBank/DDBJ whole genome shotgun (WGS) entry which is preliminary data.</text>
</comment>
<reference evidence="1" key="1">
    <citation type="journal article" date="2021" name="PeerJ">
        <title>Extensive microbial diversity within the chicken gut microbiome revealed by metagenomics and culture.</title>
        <authorList>
            <person name="Gilroy R."/>
            <person name="Ravi A."/>
            <person name="Getino M."/>
            <person name="Pursley I."/>
            <person name="Horton D.L."/>
            <person name="Alikhan N.F."/>
            <person name="Baker D."/>
            <person name="Gharbi K."/>
            <person name="Hall N."/>
            <person name="Watson M."/>
            <person name="Adriaenssens E.M."/>
            <person name="Foster-Nyarko E."/>
            <person name="Jarju S."/>
            <person name="Secka A."/>
            <person name="Antonio M."/>
            <person name="Oren A."/>
            <person name="Chaudhuri R.R."/>
            <person name="La Ragione R."/>
            <person name="Hildebrand F."/>
            <person name="Pallen M.J."/>
        </authorList>
    </citation>
    <scope>NUCLEOTIDE SEQUENCE</scope>
    <source>
        <strain evidence="1">ChiHecec1B25-7008</strain>
    </source>
</reference>
<protein>
    <recommendedName>
        <fullName evidence="3">HTH HARE-type domain-containing protein</fullName>
    </recommendedName>
</protein>
<gene>
    <name evidence="1" type="ORF">H9785_05305</name>
</gene>
<dbReference type="Proteomes" id="UP000823860">
    <property type="component" value="Unassembled WGS sequence"/>
</dbReference>
<evidence type="ECO:0000313" key="2">
    <source>
        <dbReference type="Proteomes" id="UP000823860"/>
    </source>
</evidence>
<organism evidence="1 2">
    <name type="scientific">Candidatus Bacteroides intestinavium</name>
    <dbReference type="NCBI Taxonomy" id="2838469"/>
    <lineage>
        <taxon>Bacteria</taxon>
        <taxon>Pseudomonadati</taxon>
        <taxon>Bacteroidota</taxon>
        <taxon>Bacteroidia</taxon>
        <taxon>Bacteroidales</taxon>
        <taxon>Bacteroidaceae</taxon>
        <taxon>Bacteroides</taxon>
    </lineage>
</organism>
<evidence type="ECO:0000313" key="1">
    <source>
        <dbReference type="EMBL" id="HJA83368.1"/>
    </source>
</evidence>
<evidence type="ECO:0008006" key="3">
    <source>
        <dbReference type="Google" id="ProtNLM"/>
    </source>
</evidence>
<accession>A0A9D2HSM4</accession>
<proteinExistence type="predicted"/>
<reference evidence="1" key="2">
    <citation type="submission" date="2021-04" db="EMBL/GenBank/DDBJ databases">
        <authorList>
            <person name="Gilroy R."/>
        </authorList>
    </citation>
    <scope>NUCLEOTIDE SEQUENCE</scope>
    <source>
        <strain evidence="1">ChiHecec1B25-7008</strain>
    </source>
</reference>
<sequence length="247" mass="29201">MKQYEAVIETLKRLGGVATLGQLYQEVFKIEDCQWNTKTPFASIRRIVQERKEIYKIKPGLWALISCQKELEANGFIVENEHNTDSTIMKDFNHSYYQGLLLEIGNCRKFFTYVPEQDKNKKYASGTLKDIRTLNAIPHFSFPELVHRSSTIDVIWFNERKMPCAFFEVEHSTDIQNSLLKFFDLQDFYSKMFIVADNKRMNEFDKKLHYGAFKELVNNKRVKFLSYDALNKLYNQTIENQKNPIFI</sequence>
<dbReference type="AlphaFoldDB" id="A0A9D2HSM4"/>